<sequence length="134" mass="14508">MIGVLVATHGEMAKGLFDAIDMICGTQEKFSIVSLKRGQDAESFGEELGEKINELNSGEGVVVLVDLLGATPMNQSALNLYKSDKVEVITGVNLPMVVTATMERDCFSDIKELVEKIKNDGKDSVCSVRELLNI</sequence>
<keyword evidence="7" id="KW-0418">Kinase</keyword>
<evidence type="ECO:0000256" key="3">
    <source>
        <dbReference type="ARBA" id="ARBA00022490"/>
    </source>
</evidence>
<feature type="domain" description="PTS EIIA type-4" evidence="8">
    <location>
        <begin position="1"/>
        <end position="125"/>
    </location>
</feature>
<evidence type="ECO:0000256" key="1">
    <source>
        <dbReference type="ARBA" id="ARBA00004496"/>
    </source>
</evidence>
<dbReference type="EMBL" id="CP000246">
    <property type="protein sequence ID" value="ABG84458.1"/>
    <property type="molecule type" value="Genomic_DNA"/>
</dbReference>
<keyword evidence="2" id="KW-0813">Transport</keyword>
<dbReference type="STRING" id="195103.CPF_2965"/>
<reference evidence="9 10" key="1">
    <citation type="journal article" date="2006" name="Genome Res.">
        <title>Skewed genomic variability in strains of the toxigenic bacterial pathogen, Clostridium perfringens.</title>
        <authorList>
            <person name="Myers G.S."/>
            <person name="Rasko D.A."/>
            <person name="Cheung J.K."/>
            <person name="Ravel J."/>
            <person name="Seshadri R."/>
            <person name="Deboy R.T."/>
            <person name="Ren Q."/>
            <person name="Varga J."/>
            <person name="Awad M.M."/>
            <person name="Brinkac L.M."/>
            <person name="Daugherty S.C."/>
            <person name="Haft D.H."/>
            <person name="Dodson R.J."/>
            <person name="Madupu R."/>
            <person name="Nelson W.C."/>
            <person name="Rosovitz M.J."/>
            <person name="Sullivan S.A."/>
            <person name="Khouri H."/>
            <person name="Dimitrov G.I."/>
            <person name="Watkins K.L."/>
            <person name="Mulligan S."/>
            <person name="Benton J."/>
            <person name="Radune D."/>
            <person name="Fisher D.J."/>
            <person name="Atkins H.S."/>
            <person name="Hiscox T."/>
            <person name="Jost B.H."/>
            <person name="Billington S.J."/>
            <person name="Songer J.G."/>
            <person name="McClane B.A."/>
            <person name="Titball R.W."/>
            <person name="Rood J.I."/>
            <person name="Melville S.B."/>
            <person name="Paulsen I.T."/>
        </authorList>
    </citation>
    <scope>NUCLEOTIDE SEQUENCE [LARGE SCALE GENOMIC DNA]</scope>
    <source>
        <strain evidence="10">ATCC 13124 / DSM 756 / JCM 1290 / NCIMB 6125 / NCTC 8237 / S 107 / Type A</strain>
    </source>
</reference>
<keyword evidence="3" id="KW-0963">Cytoplasm</keyword>
<keyword evidence="4" id="KW-0762">Sugar transport</keyword>
<dbReference type="Pfam" id="PF03610">
    <property type="entry name" value="EIIA-man"/>
    <property type="match status" value="1"/>
</dbReference>
<dbReference type="GO" id="GO:0009401">
    <property type="term" value="P:phosphoenolpyruvate-dependent sugar phosphotransferase system"/>
    <property type="evidence" value="ECO:0007669"/>
    <property type="project" value="UniProtKB-KW"/>
</dbReference>
<protein>
    <submittedName>
        <fullName evidence="9">PTS system, IIA component</fullName>
    </submittedName>
</protein>
<accession>A0A0H2YTU5</accession>
<evidence type="ECO:0000259" key="8">
    <source>
        <dbReference type="PROSITE" id="PS51096"/>
    </source>
</evidence>
<dbReference type="eggNOG" id="COG2893">
    <property type="taxonomic scope" value="Bacteria"/>
</dbReference>
<dbReference type="PANTHER" id="PTHR33799">
    <property type="entry name" value="PTS PERMEASE-RELATED-RELATED"/>
    <property type="match status" value="1"/>
</dbReference>
<comment type="subcellular location">
    <subcellularLocation>
        <location evidence="1">Cytoplasm</location>
    </subcellularLocation>
</comment>
<evidence type="ECO:0000256" key="7">
    <source>
        <dbReference type="ARBA" id="ARBA00022777"/>
    </source>
</evidence>
<evidence type="ECO:0000256" key="2">
    <source>
        <dbReference type="ARBA" id="ARBA00022448"/>
    </source>
</evidence>
<dbReference type="KEGG" id="cpf:CPF_2965"/>
<dbReference type="InterPro" id="IPR036662">
    <property type="entry name" value="PTS_EIIA_man-typ_sf"/>
</dbReference>
<dbReference type="PANTHER" id="PTHR33799:SF1">
    <property type="entry name" value="PTS SYSTEM MANNOSE-SPECIFIC EIIAB COMPONENT-RELATED"/>
    <property type="match status" value="1"/>
</dbReference>
<dbReference type="HOGENOM" id="CLU_123235_1_1_9"/>
<name>A0A0H2YTU5_CLOP1</name>
<dbReference type="InterPro" id="IPR051471">
    <property type="entry name" value="Bacterial_PTS_sugar_comp"/>
</dbReference>
<evidence type="ECO:0000256" key="5">
    <source>
        <dbReference type="ARBA" id="ARBA00022679"/>
    </source>
</evidence>
<keyword evidence="10" id="KW-1185">Reference proteome</keyword>
<dbReference type="CDD" id="cd00006">
    <property type="entry name" value="PTS_IIA_man"/>
    <property type="match status" value="1"/>
</dbReference>
<dbReference type="Gene3D" id="3.40.50.510">
    <property type="entry name" value="Phosphotransferase system, mannose-type IIA component"/>
    <property type="match status" value="1"/>
</dbReference>
<keyword evidence="6" id="KW-0598">Phosphotransferase system</keyword>
<dbReference type="GO" id="GO:0016301">
    <property type="term" value="F:kinase activity"/>
    <property type="evidence" value="ECO:0007669"/>
    <property type="project" value="UniProtKB-KW"/>
</dbReference>
<dbReference type="AlphaFoldDB" id="A0A0H2YTU5"/>
<evidence type="ECO:0000256" key="6">
    <source>
        <dbReference type="ARBA" id="ARBA00022683"/>
    </source>
</evidence>
<evidence type="ECO:0000256" key="4">
    <source>
        <dbReference type="ARBA" id="ARBA00022597"/>
    </source>
</evidence>
<organism evidence="9 10">
    <name type="scientific">Clostridium perfringens (strain ATCC 13124 / DSM 756 / JCM 1290 / NCIMB 6125 / NCTC 8237 / Type A)</name>
    <dbReference type="NCBI Taxonomy" id="195103"/>
    <lineage>
        <taxon>Bacteria</taxon>
        <taxon>Bacillati</taxon>
        <taxon>Bacillota</taxon>
        <taxon>Clostridia</taxon>
        <taxon>Eubacteriales</taxon>
        <taxon>Clostridiaceae</taxon>
        <taxon>Clostridium</taxon>
    </lineage>
</organism>
<evidence type="ECO:0000313" key="10">
    <source>
        <dbReference type="Proteomes" id="UP000001823"/>
    </source>
</evidence>
<dbReference type="InterPro" id="IPR004701">
    <property type="entry name" value="PTS_EIIA_man-typ"/>
</dbReference>
<dbReference type="GO" id="GO:0016020">
    <property type="term" value="C:membrane"/>
    <property type="evidence" value="ECO:0007669"/>
    <property type="project" value="InterPro"/>
</dbReference>
<dbReference type="PaxDb" id="195103-CPF_2965"/>
<gene>
    <name evidence="9" type="ordered locus">CPF_2965</name>
</gene>
<dbReference type="SUPFAM" id="SSF53062">
    <property type="entry name" value="PTS system fructose IIA component-like"/>
    <property type="match status" value="1"/>
</dbReference>
<dbReference type="RefSeq" id="WP_003451031.1">
    <property type="nucleotide sequence ID" value="NC_008261.1"/>
</dbReference>
<dbReference type="GO" id="GO:0005737">
    <property type="term" value="C:cytoplasm"/>
    <property type="evidence" value="ECO:0007669"/>
    <property type="project" value="UniProtKB-SubCell"/>
</dbReference>
<dbReference type="InterPro" id="IPR033887">
    <property type="entry name" value="PTS_IIA_man"/>
</dbReference>
<dbReference type="PROSITE" id="PS51096">
    <property type="entry name" value="PTS_EIIA_TYPE_4"/>
    <property type="match status" value="1"/>
</dbReference>
<proteinExistence type="predicted"/>
<evidence type="ECO:0000313" key="9">
    <source>
        <dbReference type="EMBL" id="ABG84458.1"/>
    </source>
</evidence>
<dbReference type="Proteomes" id="UP000001823">
    <property type="component" value="Chromosome"/>
</dbReference>
<keyword evidence="5" id="KW-0808">Transferase</keyword>
<dbReference type="GeneID" id="93000756"/>